<keyword evidence="5 7" id="KW-1133">Transmembrane helix</keyword>
<feature type="transmembrane region" description="Helical" evidence="7">
    <location>
        <begin position="171"/>
        <end position="188"/>
    </location>
</feature>
<name>A0A7X4GD14_9SPHN</name>
<evidence type="ECO:0000256" key="3">
    <source>
        <dbReference type="ARBA" id="ARBA00022475"/>
    </source>
</evidence>
<evidence type="ECO:0000313" key="9">
    <source>
        <dbReference type="Proteomes" id="UP000465810"/>
    </source>
</evidence>
<comment type="subcellular location">
    <subcellularLocation>
        <location evidence="1">Cell membrane</location>
        <topology evidence="1">Multi-pass membrane protein</topology>
    </subcellularLocation>
</comment>
<dbReference type="GO" id="GO:0005886">
    <property type="term" value="C:plasma membrane"/>
    <property type="evidence" value="ECO:0007669"/>
    <property type="project" value="UniProtKB-SubCell"/>
</dbReference>
<feature type="transmembrane region" description="Helical" evidence="7">
    <location>
        <begin position="255"/>
        <end position="275"/>
    </location>
</feature>
<keyword evidence="3" id="KW-1003">Cell membrane</keyword>
<evidence type="ECO:0000256" key="2">
    <source>
        <dbReference type="ARBA" id="ARBA00007430"/>
    </source>
</evidence>
<dbReference type="InterPro" id="IPR050833">
    <property type="entry name" value="Poly_Biosynth_Transport"/>
</dbReference>
<accession>A0A7X4GD14</accession>
<evidence type="ECO:0000256" key="1">
    <source>
        <dbReference type="ARBA" id="ARBA00004651"/>
    </source>
</evidence>
<keyword evidence="6 7" id="KW-0472">Membrane</keyword>
<comment type="similarity">
    <text evidence="2">Belongs to the polysaccharide synthase family.</text>
</comment>
<keyword evidence="9" id="KW-1185">Reference proteome</keyword>
<dbReference type="Proteomes" id="UP000465810">
    <property type="component" value="Unassembled WGS sequence"/>
</dbReference>
<feature type="transmembrane region" description="Helical" evidence="7">
    <location>
        <begin position="130"/>
        <end position="150"/>
    </location>
</feature>
<dbReference type="RefSeq" id="WP_160983916.1">
    <property type="nucleotide sequence ID" value="NZ_WVTD01000001.1"/>
</dbReference>
<protein>
    <submittedName>
        <fullName evidence="8">Oligosaccharide flippase family protein</fullName>
    </submittedName>
</protein>
<evidence type="ECO:0000256" key="4">
    <source>
        <dbReference type="ARBA" id="ARBA00022692"/>
    </source>
</evidence>
<organism evidence="8 9">
    <name type="scientific">Novosphingobium silvae</name>
    <dbReference type="NCBI Taxonomy" id="2692619"/>
    <lineage>
        <taxon>Bacteria</taxon>
        <taxon>Pseudomonadati</taxon>
        <taxon>Pseudomonadota</taxon>
        <taxon>Alphaproteobacteria</taxon>
        <taxon>Sphingomonadales</taxon>
        <taxon>Sphingomonadaceae</taxon>
        <taxon>Novosphingobium</taxon>
    </lineage>
</organism>
<evidence type="ECO:0000256" key="7">
    <source>
        <dbReference type="SAM" id="Phobius"/>
    </source>
</evidence>
<gene>
    <name evidence="8" type="ORF">GR702_00005</name>
</gene>
<evidence type="ECO:0000256" key="6">
    <source>
        <dbReference type="ARBA" id="ARBA00023136"/>
    </source>
</evidence>
<evidence type="ECO:0000313" key="8">
    <source>
        <dbReference type="EMBL" id="MYL96155.1"/>
    </source>
</evidence>
<feature type="transmembrane region" description="Helical" evidence="7">
    <location>
        <begin position="95"/>
        <end position="118"/>
    </location>
</feature>
<dbReference type="Pfam" id="PF13440">
    <property type="entry name" value="Polysacc_synt_3"/>
    <property type="match status" value="1"/>
</dbReference>
<reference evidence="8 9" key="1">
    <citation type="submission" date="2019-12" db="EMBL/GenBank/DDBJ databases">
        <authorList>
            <person name="Feng G."/>
            <person name="Zhu H."/>
        </authorList>
    </citation>
    <scope>NUCLEOTIDE SEQUENCE [LARGE SCALE GENOMIC DNA]</scope>
    <source>
        <strain evidence="8 9">FGD1</strain>
    </source>
</reference>
<feature type="transmembrane region" description="Helical" evidence="7">
    <location>
        <begin position="194"/>
        <end position="217"/>
    </location>
</feature>
<comment type="caution">
    <text evidence="8">The sequence shown here is derived from an EMBL/GenBank/DDBJ whole genome shotgun (WGS) entry which is preliminary data.</text>
</comment>
<feature type="transmembrane region" description="Helical" evidence="7">
    <location>
        <begin position="229"/>
        <end position="249"/>
    </location>
</feature>
<proteinExistence type="inferred from homology"/>
<keyword evidence="4 7" id="KW-0812">Transmembrane</keyword>
<dbReference type="EMBL" id="WVTD01000001">
    <property type="protein sequence ID" value="MYL96155.1"/>
    <property type="molecule type" value="Genomic_DNA"/>
</dbReference>
<dbReference type="AlphaFoldDB" id="A0A7X4GD14"/>
<sequence length="303" mass="32487">MIARPPLIPVFDLATFRLLTSRTSGFAASKIITFVALRADDVIVGRYLDAASLGLYVRAYKLMSQPANLYTTVADRVVFPAFSQLQEDLPRLKAAFLRGTNLTAMVGIPLSVLFYVVAPELIGLLLGKDWSGVIPVFSVLAVATYFRIGARVSASLLKATASFRQMIASQVFYAFLTIGLSLFAVQYGLVAVGIAIGCAVIAWFCMVSLMACSVLGLGLGEFIKAHGQGLALAILSGGGSQLIAQAARAEGLSQILILFLVGSFIGCFLLGLVFFKPRIIIGTSGLWIIEQIQDKALRAVRKR</sequence>
<evidence type="ECO:0000256" key="5">
    <source>
        <dbReference type="ARBA" id="ARBA00022989"/>
    </source>
</evidence>
<dbReference type="PANTHER" id="PTHR30250">
    <property type="entry name" value="PST FAMILY PREDICTED COLANIC ACID TRANSPORTER"/>
    <property type="match status" value="1"/>
</dbReference>
<dbReference type="PANTHER" id="PTHR30250:SF10">
    <property type="entry name" value="LIPOPOLYSACCHARIDE BIOSYNTHESIS PROTEIN WZXC"/>
    <property type="match status" value="1"/>
</dbReference>